<protein>
    <submittedName>
        <fullName evidence="3">Barstar family protein</fullName>
    </submittedName>
</protein>
<dbReference type="EMBL" id="CP099490">
    <property type="protein sequence ID" value="USQ76495.1"/>
    <property type="molecule type" value="Genomic_DNA"/>
</dbReference>
<sequence length="182" mass="18904">MTAPTRVSTVLPALRGRGVLLAAPADGAHIRASLAASGFAIAETDLGDLAGQQNHSENAQPADKTATKMGETMRGAQAAIATALRLPETAGRNLDALVDSLRDLALWWPESDKIVLVLHEAQALVDADLPGWHTLTEILREASTDLWRDGGAGDRAFETVALVDGHGVLALQEGSADGEAGA</sequence>
<accession>A0ABY4YI71</accession>
<organism evidence="3 4">
    <name type="scientific">Ornithinimicrobium cryptoxanthini</name>
    <dbReference type="NCBI Taxonomy" id="2934161"/>
    <lineage>
        <taxon>Bacteria</taxon>
        <taxon>Bacillati</taxon>
        <taxon>Actinomycetota</taxon>
        <taxon>Actinomycetes</taxon>
        <taxon>Micrococcales</taxon>
        <taxon>Ornithinimicrobiaceae</taxon>
        <taxon>Ornithinimicrobium</taxon>
    </lineage>
</organism>
<evidence type="ECO:0000313" key="4">
    <source>
        <dbReference type="Proteomes" id="UP001056535"/>
    </source>
</evidence>
<dbReference type="SUPFAM" id="SSF52038">
    <property type="entry name" value="Barstar-related"/>
    <property type="match status" value="1"/>
</dbReference>
<evidence type="ECO:0000313" key="3">
    <source>
        <dbReference type="EMBL" id="USQ76495.1"/>
    </source>
</evidence>
<dbReference type="Pfam" id="PF01337">
    <property type="entry name" value="Barstar"/>
    <property type="match status" value="1"/>
</dbReference>
<keyword evidence="4" id="KW-1185">Reference proteome</keyword>
<feature type="domain" description="Barstar (barnase inhibitor)" evidence="2">
    <location>
        <begin position="75"/>
        <end position="149"/>
    </location>
</feature>
<reference evidence="3" key="1">
    <citation type="submission" date="2022-06" db="EMBL/GenBank/DDBJ databases">
        <title>Ornithinimicrobium JY.X270.</title>
        <authorList>
            <person name="Huang Y."/>
        </authorList>
    </citation>
    <scope>NUCLEOTIDE SEQUENCE</scope>
    <source>
        <strain evidence="3">JY.X270</strain>
    </source>
</reference>
<comment type="similarity">
    <text evidence="1">Belongs to the barstar family.</text>
</comment>
<evidence type="ECO:0000256" key="1">
    <source>
        <dbReference type="ARBA" id="ARBA00006845"/>
    </source>
</evidence>
<gene>
    <name evidence="3" type="ORF">NF557_00740</name>
</gene>
<evidence type="ECO:0000259" key="2">
    <source>
        <dbReference type="Pfam" id="PF01337"/>
    </source>
</evidence>
<dbReference type="RefSeq" id="WP_252621199.1">
    <property type="nucleotide sequence ID" value="NZ_CP099490.1"/>
</dbReference>
<dbReference type="InterPro" id="IPR000468">
    <property type="entry name" value="Barstar"/>
</dbReference>
<dbReference type="Gene3D" id="3.30.370.10">
    <property type="entry name" value="Barstar-like"/>
    <property type="match status" value="1"/>
</dbReference>
<proteinExistence type="inferred from homology"/>
<dbReference type="InterPro" id="IPR035905">
    <property type="entry name" value="Barstar-like_sf"/>
</dbReference>
<name>A0ABY4YI71_9MICO</name>
<dbReference type="Proteomes" id="UP001056535">
    <property type="component" value="Chromosome"/>
</dbReference>